<evidence type="ECO:0000256" key="2">
    <source>
        <dbReference type="ARBA" id="ARBA00022801"/>
    </source>
</evidence>
<comment type="similarity">
    <text evidence="1">Belongs to the peptidase S33 family.</text>
</comment>
<evidence type="ECO:0000256" key="1">
    <source>
        <dbReference type="ARBA" id="ARBA00010088"/>
    </source>
</evidence>
<keyword evidence="2 4" id="KW-0378">Hydrolase</keyword>
<name>A0ABS2TC57_9ACTO</name>
<proteinExistence type="inferred from homology"/>
<evidence type="ECO:0000313" key="4">
    <source>
        <dbReference type="EMBL" id="MBM9432204.1"/>
    </source>
</evidence>
<dbReference type="Pfam" id="PF00561">
    <property type="entry name" value="Abhydrolase_1"/>
    <property type="match status" value="1"/>
</dbReference>
<dbReference type="Proteomes" id="UP000705983">
    <property type="component" value="Unassembled WGS sequence"/>
</dbReference>
<feature type="domain" description="AB hydrolase-1" evidence="3">
    <location>
        <begin position="50"/>
        <end position="212"/>
    </location>
</feature>
<comment type="caution">
    <text evidence="4">The sequence shown here is derived from an EMBL/GenBank/DDBJ whole genome shotgun (WGS) entry which is preliminary data.</text>
</comment>
<dbReference type="SUPFAM" id="SSF53474">
    <property type="entry name" value="alpha/beta-Hydrolases"/>
    <property type="match status" value="1"/>
</dbReference>
<organism evidence="4 5">
    <name type="scientific">Flaviflexus equikiangi</name>
    <dbReference type="NCBI Taxonomy" id="2758573"/>
    <lineage>
        <taxon>Bacteria</taxon>
        <taxon>Bacillati</taxon>
        <taxon>Actinomycetota</taxon>
        <taxon>Actinomycetes</taxon>
        <taxon>Actinomycetales</taxon>
        <taxon>Actinomycetaceae</taxon>
        <taxon>Flaviflexus</taxon>
    </lineage>
</organism>
<accession>A0ABS2TC57</accession>
<dbReference type="GO" id="GO:0016787">
    <property type="term" value="F:hydrolase activity"/>
    <property type="evidence" value="ECO:0007669"/>
    <property type="project" value="UniProtKB-KW"/>
</dbReference>
<dbReference type="EMBL" id="JAFFJS010000001">
    <property type="protein sequence ID" value="MBM9432204.1"/>
    <property type="molecule type" value="Genomic_DNA"/>
</dbReference>
<dbReference type="InterPro" id="IPR002410">
    <property type="entry name" value="Peptidase_S33"/>
</dbReference>
<dbReference type="InterPro" id="IPR000073">
    <property type="entry name" value="AB_hydrolase_1"/>
</dbReference>
<reference evidence="5" key="1">
    <citation type="submission" date="2021-02" db="EMBL/GenBank/DDBJ databases">
        <title>Leucobacter sp. CX169.</title>
        <authorList>
            <person name="Cheng Y."/>
        </authorList>
    </citation>
    <scope>NUCLEOTIDE SEQUENCE [LARGE SCALE GENOMIC DNA]</scope>
    <source>
        <strain evidence="5">JY899</strain>
    </source>
</reference>
<dbReference type="InterPro" id="IPR051601">
    <property type="entry name" value="Serine_prot/Carboxylest_S33"/>
</dbReference>
<dbReference type="PANTHER" id="PTHR43248:SF2">
    <property type="entry name" value="PROLYL AMINOPEPTIDASE"/>
    <property type="match status" value="1"/>
</dbReference>
<dbReference type="Gene3D" id="3.40.50.1820">
    <property type="entry name" value="alpha/beta hydrolase"/>
    <property type="match status" value="1"/>
</dbReference>
<dbReference type="PRINTS" id="PR00793">
    <property type="entry name" value="PROAMNOPTASE"/>
</dbReference>
<dbReference type="InterPro" id="IPR029058">
    <property type="entry name" value="AB_hydrolase_fold"/>
</dbReference>
<keyword evidence="5" id="KW-1185">Reference proteome</keyword>
<evidence type="ECO:0000259" key="3">
    <source>
        <dbReference type="Pfam" id="PF00561"/>
    </source>
</evidence>
<gene>
    <name evidence="4" type="ORF">JVW63_00545</name>
</gene>
<dbReference type="RefSeq" id="WP_187995836.1">
    <property type="nucleotide sequence ID" value="NZ_JACEXG010000001.1"/>
</dbReference>
<evidence type="ECO:0000313" key="5">
    <source>
        <dbReference type="Proteomes" id="UP000705983"/>
    </source>
</evidence>
<sequence>MARETDSYRIASDTYLDHRMTVPLDHAGGLTETITVFAREIVRDGQEKSPRLVFFQGGPGSPAPRPAPLGGWIEWALGRYRVVLIDQRGTGASHPIDARVVKARGDVQAQADFLSYFRADSIIADAEALRRDLQGDEPWHVLGQSYGGFVNTAYLSQAPEGLASVMITAGLPSVTKHAIETYRLTWPSTERRNGDMYDTFPGLRERVWDVAVHLENHDERLVTGERLTPARLRMLGMVLGFSYGPQTLHFLFEDPFIRVNGELALNSRFLLQASERLSFAGNPIYGILHESIYAGTVPGGTRWAAHRARDEFPQFAMPGSEQSPFSTEREARQAGAEFLFSGEHVFPWQMVEDPALSPIAEAVNVVAEREFDSLYDLDVLAANRVPASGWVYWDDMFVPASLSLETADLINGFTPILTNDYHHDGLRVDGARLLERMHTLNHQKLSTAR</sequence>
<protein>
    <submittedName>
        <fullName evidence="4">Alpha/beta fold hydrolase</fullName>
    </submittedName>
</protein>
<dbReference type="PANTHER" id="PTHR43248">
    <property type="entry name" value="2-SUCCINYL-6-HYDROXY-2,4-CYCLOHEXADIENE-1-CARBOXYLATE SYNTHASE"/>
    <property type="match status" value="1"/>
</dbReference>